<evidence type="ECO:0000256" key="1">
    <source>
        <dbReference type="ARBA" id="ARBA00006718"/>
    </source>
</evidence>
<organism evidence="3 4">
    <name type="scientific">Alkalicoccus urumqiensis</name>
    <name type="common">Bacillus urumqiensis</name>
    <dbReference type="NCBI Taxonomy" id="1548213"/>
    <lineage>
        <taxon>Bacteria</taxon>
        <taxon>Bacillati</taxon>
        <taxon>Bacillota</taxon>
        <taxon>Bacilli</taxon>
        <taxon>Bacillales</taxon>
        <taxon>Bacillaceae</taxon>
        <taxon>Alkalicoccus</taxon>
    </lineage>
</organism>
<evidence type="ECO:0000313" key="3">
    <source>
        <dbReference type="EMBL" id="PRO66284.1"/>
    </source>
</evidence>
<dbReference type="InterPro" id="IPR035903">
    <property type="entry name" value="HesB-like_dom_sf"/>
</dbReference>
<sequence length="102" mass="11763">MKLTITEEAASWFKDQVELDEGDTIKFYAKYGGSSPIQSGFSLAFTPFETPDNPGVKTETSGITFFVEETDMWYFDGHDLTIRYNEDKEEIDYDYEDPEKDS</sequence>
<reference evidence="3 4" key="1">
    <citation type="submission" date="2018-03" db="EMBL/GenBank/DDBJ databases">
        <title>Bacillus urumqiensis sp. nov., a moderately haloalkaliphilic bacterium isolated from a salt lake.</title>
        <authorList>
            <person name="Zhao B."/>
            <person name="Liao Z."/>
        </authorList>
    </citation>
    <scope>NUCLEOTIDE SEQUENCE [LARGE SCALE GENOMIC DNA]</scope>
    <source>
        <strain evidence="3 4">BZ-SZ-XJ18</strain>
    </source>
</reference>
<protein>
    <recommendedName>
        <fullName evidence="2">Core domain-containing protein</fullName>
    </recommendedName>
</protein>
<comment type="similarity">
    <text evidence="1">Belongs to the HesB/IscA family.</text>
</comment>
<dbReference type="InterPro" id="IPR008326">
    <property type="entry name" value="PdhI-like"/>
</dbReference>
<dbReference type="AlphaFoldDB" id="A0A2P6MJ14"/>
<feature type="domain" description="Core" evidence="2">
    <location>
        <begin position="1"/>
        <end position="90"/>
    </location>
</feature>
<name>A0A2P6MJ14_ALKUR</name>
<comment type="caution">
    <text evidence="3">The sequence shown here is derived from an EMBL/GenBank/DDBJ whole genome shotgun (WGS) entry which is preliminary data.</text>
</comment>
<dbReference type="RefSeq" id="WP_105958474.1">
    <property type="nucleotide sequence ID" value="NZ_PVNS01000004.1"/>
</dbReference>
<keyword evidence="4" id="KW-1185">Reference proteome</keyword>
<gene>
    <name evidence="3" type="ORF">C6I21_05640</name>
</gene>
<dbReference type="EMBL" id="PVNS01000004">
    <property type="protein sequence ID" value="PRO66284.1"/>
    <property type="molecule type" value="Genomic_DNA"/>
</dbReference>
<evidence type="ECO:0000259" key="2">
    <source>
        <dbReference type="Pfam" id="PF01521"/>
    </source>
</evidence>
<dbReference type="Proteomes" id="UP000243650">
    <property type="component" value="Unassembled WGS sequence"/>
</dbReference>
<dbReference type="OrthoDB" id="1645729at2"/>
<dbReference type="SUPFAM" id="SSF89360">
    <property type="entry name" value="HesB-like domain"/>
    <property type="match status" value="1"/>
</dbReference>
<accession>A0A2P6MJ14</accession>
<dbReference type="InterPro" id="IPR000361">
    <property type="entry name" value="ATAP_core_dom"/>
</dbReference>
<evidence type="ECO:0000313" key="4">
    <source>
        <dbReference type="Proteomes" id="UP000243650"/>
    </source>
</evidence>
<dbReference type="PIRSF" id="PIRSF034852">
    <property type="entry name" value="UCP034852"/>
    <property type="match status" value="1"/>
</dbReference>
<dbReference type="Pfam" id="PF01521">
    <property type="entry name" value="Fe-S_biosyn"/>
    <property type="match status" value="1"/>
</dbReference>
<proteinExistence type="inferred from homology"/>